<evidence type="ECO:0000313" key="6">
    <source>
        <dbReference type="RefSeq" id="XP_022324928.1"/>
    </source>
</evidence>
<name>A0A8B8DB82_CRAVI</name>
<dbReference type="RefSeq" id="XP_022324925.1">
    <property type="nucleotide sequence ID" value="XM_022469217.1"/>
</dbReference>
<evidence type="ECO:0000313" key="3">
    <source>
        <dbReference type="RefSeq" id="XP_022324925.1"/>
    </source>
</evidence>
<feature type="region of interest" description="Disordered" evidence="1">
    <location>
        <begin position="439"/>
        <end position="462"/>
    </location>
</feature>
<dbReference type="KEGG" id="cvn:111125429"/>
<evidence type="ECO:0000256" key="1">
    <source>
        <dbReference type="SAM" id="MobiDB-lite"/>
    </source>
</evidence>
<organism evidence="2 3">
    <name type="scientific">Crassostrea virginica</name>
    <name type="common">Eastern oyster</name>
    <dbReference type="NCBI Taxonomy" id="6565"/>
    <lineage>
        <taxon>Eukaryota</taxon>
        <taxon>Metazoa</taxon>
        <taxon>Spiralia</taxon>
        <taxon>Lophotrochozoa</taxon>
        <taxon>Mollusca</taxon>
        <taxon>Bivalvia</taxon>
        <taxon>Autobranchia</taxon>
        <taxon>Pteriomorphia</taxon>
        <taxon>Ostreida</taxon>
        <taxon>Ostreoidea</taxon>
        <taxon>Ostreidae</taxon>
        <taxon>Crassostrea</taxon>
    </lineage>
</organism>
<accession>A0A8B8DB82</accession>
<dbReference type="OrthoDB" id="10032693at2759"/>
<evidence type="ECO:0000313" key="2">
    <source>
        <dbReference type="Proteomes" id="UP000694844"/>
    </source>
</evidence>
<feature type="compositionally biased region" description="Polar residues" evidence="1">
    <location>
        <begin position="18"/>
        <end position="30"/>
    </location>
</feature>
<gene>
    <name evidence="3 4 5 6" type="primary">LOC111125429</name>
</gene>
<dbReference type="GeneID" id="111125429"/>
<feature type="compositionally biased region" description="Polar residues" evidence="1">
    <location>
        <begin position="46"/>
        <end position="61"/>
    </location>
</feature>
<feature type="region of interest" description="Disordered" evidence="1">
    <location>
        <begin position="105"/>
        <end position="153"/>
    </location>
</feature>
<keyword evidence="2" id="KW-1185">Reference proteome</keyword>
<evidence type="ECO:0000313" key="4">
    <source>
        <dbReference type="RefSeq" id="XP_022324926.1"/>
    </source>
</evidence>
<reference evidence="3 4" key="1">
    <citation type="submission" date="2025-04" db="UniProtKB">
        <authorList>
            <consortium name="RefSeq"/>
        </authorList>
    </citation>
    <scope>IDENTIFICATION</scope>
    <source>
        <tissue evidence="3 4">Whole sample</tissue>
    </source>
</reference>
<feature type="compositionally biased region" description="Polar residues" evidence="1">
    <location>
        <begin position="453"/>
        <end position="462"/>
    </location>
</feature>
<evidence type="ECO:0000313" key="5">
    <source>
        <dbReference type="RefSeq" id="XP_022324927.1"/>
    </source>
</evidence>
<feature type="compositionally biased region" description="Low complexity" evidence="1">
    <location>
        <begin position="351"/>
        <end position="366"/>
    </location>
</feature>
<dbReference type="RefSeq" id="XP_022324928.1">
    <property type="nucleotide sequence ID" value="XM_022469220.1"/>
</dbReference>
<feature type="compositionally biased region" description="Basic and acidic residues" evidence="1">
    <location>
        <begin position="334"/>
        <end position="343"/>
    </location>
</feature>
<proteinExistence type="predicted"/>
<feature type="compositionally biased region" description="Acidic residues" evidence="1">
    <location>
        <begin position="105"/>
        <end position="123"/>
    </location>
</feature>
<protein>
    <submittedName>
        <fullName evidence="3 4">Uncharacterized protein LOC111125429 isoform X1</fullName>
    </submittedName>
</protein>
<dbReference type="AlphaFoldDB" id="A0A8B8DB82"/>
<feature type="region of interest" description="Disordered" evidence="1">
    <location>
        <begin position="1"/>
        <end position="84"/>
    </location>
</feature>
<dbReference type="Proteomes" id="UP000694844">
    <property type="component" value="Chromosome 3"/>
</dbReference>
<feature type="compositionally biased region" description="Basic and acidic residues" evidence="1">
    <location>
        <begin position="62"/>
        <end position="75"/>
    </location>
</feature>
<sequence>METVEENQENMDLVNGQREITLTTSGNSNEADQDNAEPHSEIKLSPKNSLTKNNGMHNASKMSERHGEKLSNVKTDEEESPPEKLVPTEMLRHVVTIPIQKMEEGDDLGIYDDPGESGEDLEDLERGNKSPPISTVEKPKIPPPILRNSAAPKHTDVLENENVGYSENVVNFREDMVLTDENSNRVTWSAIHNHYDEERHLSGIRGKANTPASLYTDFSLDSRNTSRVPSESREAMYRRAMHLITARCTSTAPGMETPYGSARHSSFGVQVPQYFYIKQERPTPMPPLKAWQGYNGNVYFEPIQISSLRDLPEKSNNPYESRSSSDLHRMLLSQQRDHPDSEAMRTVSRNTGKTSSSQKSSRPSTKQVVMLDKKMVLNRYNDGLNEDLDVIEGTENTGSLSVRPKSDRTFDRKPQTVRVYNREKICKGSVVHKLNVSNRQNSGRPAFKVSGGKYSSPTNTSPLLRTQTQYSLSNQRLTTNSPDIYSQQLLPPLEQLRTAVRHMDTMSKDRVGFGRIRPVTYTEEFKPFIKYSQEAKQQTNYA</sequence>
<dbReference type="RefSeq" id="XP_022324926.1">
    <property type="nucleotide sequence ID" value="XM_022469218.1"/>
</dbReference>
<feature type="region of interest" description="Disordered" evidence="1">
    <location>
        <begin position="334"/>
        <end position="368"/>
    </location>
</feature>
<dbReference type="RefSeq" id="XP_022324927.1">
    <property type="nucleotide sequence ID" value="XM_022469219.1"/>
</dbReference>